<feature type="domain" description="DUF6160" evidence="2">
    <location>
        <begin position="8"/>
        <end position="70"/>
    </location>
</feature>
<evidence type="ECO:0000259" key="2">
    <source>
        <dbReference type="Pfam" id="PF19657"/>
    </source>
</evidence>
<name>A0A4Q6XI00_9GAMM</name>
<keyword evidence="4" id="KW-1185">Reference proteome</keyword>
<accession>A0A4Q6XI00</accession>
<reference evidence="3 4" key="1">
    <citation type="submission" date="2019-02" db="EMBL/GenBank/DDBJ databases">
        <title>The draft genome of Acinetobacter halotolerans strain JCM 31009.</title>
        <authorList>
            <person name="Qin J."/>
            <person name="Feng Y."/>
            <person name="Nemec A."/>
            <person name="Zong Z."/>
        </authorList>
    </citation>
    <scope>NUCLEOTIDE SEQUENCE [LARGE SCALE GENOMIC DNA]</scope>
    <source>
        <strain evidence="3 4">JCM 31009</strain>
    </source>
</reference>
<feature type="chain" id="PRO_5020546342" evidence="1">
    <location>
        <begin position="20"/>
        <end position="331"/>
    </location>
</feature>
<dbReference type="AlphaFoldDB" id="A0A4Q6XI00"/>
<sequence length="331" mass="34136">MNKKLGYVSLLLLSPFTMAMQPMDDQSLSLATGQDGLSIGINTDIEFKHIAVIDKDGLSYTGYTDLDNYTNKAGLVIAGVAGQSTAQNVKVSGLSAGSATQLGLKAVIDTDRGVGASGAFANIALSFDGVDGIRISPFSIYAAPSTTLSTLIGNVYTPNSIFASGNIPKANVKEVLRSNNNIDIAFDNNNKPYMNLQLGAAPQGKMILFGGAINSICGTGSGCNMVLVSDYTTSGDSATTPVGASFDFQLTGHEGNAFSLNGFYAGIENTGFIFGNTGESSRFDLKLNNVTLGTAGQSAIGTFNTLPNASIGNIGLTGTSVTNLRVNIGGM</sequence>
<keyword evidence="1" id="KW-0732">Signal</keyword>
<evidence type="ECO:0000313" key="3">
    <source>
        <dbReference type="EMBL" id="RZF52660.1"/>
    </source>
</evidence>
<comment type="caution">
    <text evidence="3">The sequence shown here is derived from an EMBL/GenBank/DDBJ whole genome shotgun (WGS) entry which is preliminary data.</text>
</comment>
<dbReference type="InterPro" id="IPR046158">
    <property type="entry name" value="DUF6160"/>
</dbReference>
<evidence type="ECO:0000256" key="1">
    <source>
        <dbReference type="SAM" id="SignalP"/>
    </source>
</evidence>
<feature type="signal peptide" evidence="1">
    <location>
        <begin position="1"/>
        <end position="19"/>
    </location>
</feature>
<evidence type="ECO:0000313" key="4">
    <source>
        <dbReference type="Proteomes" id="UP000292110"/>
    </source>
</evidence>
<proteinExistence type="predicted"/>
<dbReference type="Pfam" id="PF19657">
    <property type="entry name" value="DUF6160"/>
    <property type="match status" value="1"/>
</dbReference>
<dbReference type="RefSeq" id="WP_130162057.1">
    <property type="nucleotide sequence ID" value="NZ_SGIM01000006.1"/>
</dbReference>
<dbReference type="Proteomes" id="UP000292110">
    <property type="component" value="Unassembled WGS sequence"/>
</dbReference>
<protein>
    <submittedName>
        <fullName evidence="3">Pilus assembly protein FilA</fullName>
    </submittedName>
</protein>
<organism evidence="3 4">
    <name type="scientific">Acinetobacter halotolerans</name>
    <dbReference type="NCBI Taxonomy" id="1752076"/>
    <lineage>
        <taxon>Bacteria</taxon>
        <taxon>Pseudomonadati</taxon>
        <taxon>Pseudomonadota</taxon>
        <taxon>Gammaproteobacteria</taxon>
        <taxon>Moraxellales</taxon>
        <taxon>Moraxellaceae</taxon>
        <taxon>Acinetobacter</taxon>
    </lineage>
</organism>
<gene>
    <name evidence="3" type="ORF">EXE30_08805</name>
</gene>
<dbReference type="EMBL" id="SGIM01000006">
    <property type="protein sequence ID" value="RZF52660.1"/>
    <property type="molecule type" value="Genomic_DNA"/>
</dbReference>